<proteinExistence type="predicted"/>
<evidence type="ECO:0000313" key="1">
    <source>
        <dbReference type="EMBL" id="SBS52070.1"/>
    </source>
</evidence>
<name>A0A1A8UVF7_NOTFU</name>
<dbReference type="AlphaFoldDB" id="A0A1A8UVF7"/>
<reference evidence="1" key="2">
    <citation type="submission" date="2016-06" db="EMBL/GenBank/DDBJ databases">
        <title>The genome of a short-lived fish provides insights into sex chromosome evolution and the genetic control of aging.</title>
        <authorList>
            <person name="Reichwald K."/>
            <person name="Felder M."/>
            <person name="Petzold A."/>
            <person name="Koch P."/>
            <person name="Groth M."/>
            <person name="Platzer M."/>
        </authorList>
    </citation>
    <scope>NUCLEOTIDE SEQUENCE</scope>
    <source>
        <tissue evidence="1">Brain</tissue>
    </source>
</reference>
<gene>
    <name evidence="1" type="primary">ABI1A</name>
</gene>
<accession>A0A1A8UVF7</accession>
<organism evidence="1">
    <name type="scientific">Nothobranchius furzeri</name>
    <name type="common">Turquoise killifish</name>
    <dbReference type="NCBI Taxonomy" id="105023"/>
    <lineage>
        <taxon>Eukaryota</taxon>
        <taxon>Metazoa</taxon>
        <taxon>Chordata</taxon>
        <taxon>Craniata</taxon>
        <taxon>Vertebrata</taxon>
        <taxon>Euteleostomi</taxon>
        <taxon>Actinopterygii</taxon>
        <taxon>Neopterygii</taxon>
        <taxon>Teleostei</taxon>
        <taxon>Neoteleostei</taxon>
        <taxon>Acanthomorphata</taxon>
        <taxon>Ovalentaria</taxon>
        <taxon>Atherinomorphae</taxon>
        <taxon>Cyprinodontiformes</taxon>
        <taxon>Nothobranchiidae</taxon>
        <taxon>Nothobranchius</taxon>
    </lineage>
</organism>
<protein>
    <submittedName>
        <fullName evidence="1">Abl-interactor 1a</fullName>
    </submittedName>
</protein>
<reference evidence="1" key="1">
    <citation type="submission" date="2016-05" db="EMBL/GenBank/DDBJ databases">
        <authorList>
            <person name="Lavstsen T."/>
            <person name="Jespersen J.S."/>
        </authorList>
    </citation>
    <scope>NUCLEOTIDE SEQUENCE</scope>
    <source>
        <tissue evidence="1">Brain</tissue>
    </source>
</reference>
<sequence length="34" mass="3984">VRVYQKRNLQNKVVQQSTIKTTHVEKKKSLLSNS</sequence>
<dbReference type="EMBL" id="HAEJ01011613">
    <property type="protein sequence ID" value="SBS52070.1"/>
    <property type="molecule type" value="Transcribed_RNA"/>
</dbReference>
<feature type="non-terminal residue" evidence="1">
    <location>
        <position position="1"/>
    </location>
</feature>